<evidence type="ECO:0000313" key="2">
    <source>
        <dbReference type="Proteomes" id="UP001163324"/>
    </source>
</evidence>
<keyword evidence="2" id="KW-1185">Reference proteome</keyword>
<name>A0ACC0UQG1_9HYPO</name>
<sequence>MRVVSLFAALLGSAASVSALAVRGPNTTPDGYLKVYPGGIKDLIVSEETTLNGTYKGDEPLVVPPAEVKAASTLPFHFVNNFGSAVNAYMTGTDESGRVAFVRGDGSLYYPSSGGSGTPVGINGDDIKIPLAAGQTLDMTLPISLTSGRVYFAAGDLAFAVVSTPNGEGIVQPAPNNPADPSAGVNWGFVELTLLPNGTIYANISYVDFVGMPLGMKLDVNGGDAQTAYGVSAGAVSAICNDLSNQQGADGRPWGALCMAGSNGPVRALAPTGYTDIDANGFATYWDQYGNDVWGKYTNQDLIIDTQGGAGKVTCRVSGDTLNCNGDNRGYNRPTARDIWGCDSGPFGKQAGDNDVHLAVIPRLCAAFVRTTLLLDGGDTQPNLPGTSYYTADPTNHYSRIVHSHEVDGKGYAFAYDDVNPNGTENASGTVSHGSPSALTVYIGAPP</sequence>
<dbReference type="EMBL" id="CM047948">
    <property type="protein sequence ID" value="KAI9896359.1"/>
    <property type="molecule type" value="Genomic_DNA"/>
</dbReference>
<protein>
    <submittedName>
        <fullName evidence="1">Uncharacterized protein</fullName>
    </submittedName>
</protein>
<gene>
    <name evidence="1" type="ORF">N3K66_008531</name>
</gene>
<organism evidence="1 2">
    <name type="scientific">Trichothecium roseum</name>
    <dbReference type="NCBI Taxonomy" id="47278"/>
    <lineage>
        <taxon>Eukaryota</taxon>
        <taxon>Fungi</taxon>
        <taxon>Dikarya</taxon>
        <taxon>Ascomycota</taxon>
        <taxon>Pezizomycotina</taxon>
        <taxon>Sordariomycetes</taxon>
        <taxon>Hypocreomycetidae</taxon>
        <taxon>Hypocreales</taxon>
        <taxon>Hypocreales incertae sedis</taxon>
        <taxon>Trichothecium</taxon>
    </lineage>
</organism>
<accession>A0ACC0UQG1</accession>
<comment type="caution">
    <text evidence="1">The sequence shown here is derived from an EMBL/GenBank/DDBJ whole genome shotgun (WGS) entry which is preliminary data.</text>
</comment>
<reference evidence="1" key="1">
    <citation type="submission" date="2022-10" db="EMBL/GenBank/DDBJ databases">
        <title>Complete Genome of Trichothecium roseum strain YXFP-22015, a Plant Pathogen Isolated from Citrus.</title>
        <authorList>
            <person name="Wang Y."/>
            <person name="Zhu L."/>
        </authorList>
    </citation>
    <scope>NUCLEOTIDE SEQUENCE</scope>
    <source>
        <strain evidence="1">YXFP-22015</strain>
    </source>
</reference>
<dbReference type="Proteomes" id="UP001163324">
    <property type="component" value="Chromosome 9"/>
</dbReference>
<proteinExistence type="predicted"/>
<evidence type="ECO:0000313" key="1">
    <source>
        <dbReference type="EMBL" id="KAI9896359.1"/>
    </source>
</evidence>